<dbReference type="SUPFAM" id="SSF47413">
    <property type="entry name" value="lambda repressor-like DNA-binding domains"/>
    <property type="match status" value="1"/>
</dbReference>
<gene>
    <name evidence="6" type="ORF">GQR93_12790</name>
</gene>
<keyword evidence="1" id="KW-0678">Repressor</keyword>
<organism evidence="6 7">
    <name type="scientific">Lentilactobacillus hilgardii</name>
    <name type="common">Lactobacillus hilgardii</name>
    <dbReference type="NCBI Taxonomy" id="1588"/>
    <lineage>
        <taxon>Bacteria</taxon>
        <taxon>Bacillati</taxon>
        <taxon>Bacillota</taxon>
        <taxon>Bacilli</taxon>
        <taxon>Lactobacillales</taxon>
        <taxon>Lactobacillaceae</taxon>
        <taxon>Lentilactobacillus</taxon>
    </lineage>
</organism>
<dbReference type="PANTHER" id="PTHR30146">
    <property type="entry name" value="LACI-RELATED TRANSCRIPTIONAL REPRESSOR"/>
    <property type="match status" value="1"/>
</dbReference>
<dbReference type="SMR" id="A0A6P1EB33"/>
<dbReference type="InterPro" id="IPR000843">
    <property type="entry name" value="HTH_LacI"/>
</dbReference>
<dbReference type="SMART" id="SM00354">
    <property type="entry name" value="HTH_LACI"/>
    <property type="match status" value="1"/>
</dbReference>
<evidence type="ECO:0000313" key="7">
    <source>
        <dbReference type="Proteomes" id="UP000465035"/>
    </source>
</evidence>
<keyword evidence="4" id="KW-0804">Transcription</keyword>
<dbReference type="Pfam" id="PF00356">
    <property type="entry name" value="LacI"/>
    <property type="match status" value="1"/>
</dbReference>
<dbReference type="CDD" id="cd06267">
    <property type="entry name" value="PBP1_LacI_sugar_binding-like"/>
    <property type="match status" value="1"/>
</dbReference>
<accession>A0A6P1EB33</accession>
<dbReference type="AlphaFoldDB" id="A0A6P1EB33"/>
<sequence length="361" mass="39472">MTNHSIGKEALEVKNIDKNENAVTIRTIAKMANVSHTTVSRALNGSSLVKPATRDKIADIARQIGYVPNLNAKSLVTNRSYMIGIFFTNLDTGTSASFLTDVIEQAQGMLPKSYSLSINSVDNAMDGQSVSVNNFDGIIVISQSDSDDDFIDYLHKTGLPLVVLNRVIDRDDINNYAVGDELGGKIATEYAIRMGHRKFALITGVDAFESSTQRTKGFMGAIKAHGIKLNPVLIKQGDYRPKSGNVLMRQILSSGNIPTCVICENDDMAVGAINACIELGYQVPRDISFIGFDDMGYSKYLVPPLTTVRKPTSTIIGMGVSRLVEIMENGQQDDIEQKIIDPEIIVRSSVLNMNKTDLTDR</sequence>
<name>A0A6P1EB33_LENHI</name>
<dbReference type="Proteomes" id="UP000465035">
    <property type="component" value="Chromosome"/>
</dbReference>
<evidence type="ECO:0000313" key="6">
    <source>
        <dbReference type="EMBL" id="QHB53002.1"/>
    </source>
</evidence>
<dbReference type="InterPro" id="IPR046335">
    <property type="entry name" value="LacI/GalR-like_sensor"/>
</dbReference>
<evidence type="ECO:0000256" key="1">
    <source>
        <dbReference type="ARBA" id="ARBA00022491"/>
    </source>
</evidence>
<dbReference type="GO" id="GO:0000976">
    <property type="term" value="F:transcription cis-regulatory region binding"/>
    <property type="evidence" value="ECO:0007669"/>
    <property type="project" value="TreeGrafter"/>
</dbReference>
<dbReference type="Pfam" id="PF13377">
    <property type="entry name" value="Peripla_BP_3"/>
    <property type="match status" value="1"/>
</dbReference>
<dbReference type="PROSITE" id="PS50932">
    <property type="entry name" value="HTH_LACI_2"/>
    <property type="match status" value="1"/>
</dbReference>
<dbReference type="Gene3D" id="1.10.260.40">
    <property type="entry name" value="lambda repressor-like DNA-binding domains"/>
    <property type="match status" value="1"/>
</dbReference>
<dbReference type="InterPro" id="IPR010982">
    <property type="entry name" value="Lambda_DNA-bd_dom_sf"/>
</dbReference>
<proteinExistence type="predicted"/>
<dbReference type="EMBL" id="CP047121">
    <property type="protein sequence ID" value="QHB53002.1"/>
    <property type="molecule type" value="Genomic_DNA"/>
</dbReference>
<evidence type="ECO:0000256" key="4">
    <source>
        <dbReference type="ARBA" id="ARBA00023163"/>
    </source>
</evidence>
<feature type="domain" description="HTH lacI-type" evidence="5">
    <location>
        <begin position="23"/>
        <end position="77"/>
    </location>
</feature>
<dbReference type="RefSeq" id="WP_159298803.1">
    <property type="nucleotide sequence ID" value="NZ_CM125935.1"/>
</dbReference>
<evidence type="ECO:0000256" key="3">
    <source>
        <dbReference type="ARBA" id="ARBA00023125"/>
    </source>
</evidence>
<protein>
    <submittedName>
        <fullName evidence="6">Substrate-binding domain-containing protein</fullName>
    </submittedName>
</protein>
<dbReference type="SUPFAM" id="SSF53822">
    <property type="entry name" value="Periplasmic binding protein-like I"/>
    <property type="match status" value="1"/>
</dbReference>
<dbReference type="CDD" id="cd01392">
    <property type="entry name" value="HTH_LacI"/>
    <property type="match status" value="1"/>
</dbReference>
<dbReference type="Gene3D" id="3.40.50.2300">
    <property type="match status" value="2"/>
</dbReference>
<keyword evidence="3" id="KW-0238">DNA-binding</keyword>
<reference evidence="6 7" key="1">
    <citation type="submission" date="2019-12" db="EMBL/GenBank/DDBJ databases">
        <title>Lactobacillus hilgardii FLUB.</title>
        <authorList>
            <person name="Gustaw K."/>
        </authorList>
    </citation>
    <scope>NUCLEOTIDE SEQUENCE [LARGE SCALE GENOMIC DNA]</scope>
    <source>
        <strain evidence="6 7">FLUB</strain>
    </source>
</reference>
<evidence type="ECO:0000256" key="2">
    <source>
        <dbReference type="ARBA" id="ARBA00023015"/>
    </source>
</evidence>
<evidence type="ECO:0000259" key="5">
    <source>
        <dbReference type="PROSITE" id="PS50932"/>
    </source>
</evidence>
<dbReference type="GO" id="GO:0003700">
    <property type="term" value="F:DNA-binding transcription factor activity"/>
    <property type="evidence" value="ECO:0007669"/>
    <property type="project" value="TreeGrafter"/>
</dbReference>
<dbReference type="GeneID" id="69059251"/>
<dbReference type="PANTHER" id="PTHR30146:SF148">
    <property type="entry name" value="HTH-TYPE TRANSCRIPTIONAL REPRESSOR PURR-RELATED"/>
    <property type="match status" value="1"/>
</dbReference>
<dbReference type="InterPro" id="IPR028082">
    <property type="entry name" value="Peripla_BP_I"/>
</dbReference>
<keyword evidence="2" id="KW-0805">Transcription regulation</keyword>